<reference evidence="10" key="1">
    <citation type="submission" date="2015-07" db="EMBL/GenBank/DDBJ databases">
        <title>Adaptation to a free-living lifestyle via gene acquisitions in the diplomonad Trepomonas sp. PC1.</title>
        <authorList>
            <person name="Xu F."/>
            <person name="Jerlstrom-Hultqvist J."/>
            <person name="Kolisko M."/>
            <person name="Simpson A.G.B."/>
            <person name="Roger A.J."/>
            <person name="Svard S.G."/>
            <person name="Andersson J.O."/>
        </authorList>
    </citation>
    <scope>NUCLEOTIDE SEQUENCE</scope>
    <source>
        <strain evidence="10">PC1</strain>
    </source>
</reference>
<dbReference type="GO" id="GO:0000151">
    <property type="term" value="C:ubiquitin ligase complex"/>
    <property type="evidence" value="ECO:0007669"/>
    <property type="project" value="TreeGrafter"/>
</dbReference>
<dbReference type="UniPathway" id="UPA00143"/>
<dbReference type="InterPro" id="IPR001841">
    <property type="entry name" value="Znf_RING"/>
</dbReference>
<dbReference type="EMBL" id="GDID01001722">
    <property type="protein sequence ID" value="JAP94884.1"/>
    <property type="molecule type" value="Transcribed_RNA"/>
</dbReference>
<name>A0A146KG72_9EUKA</name>
<dbReference type="InterPro" id="IPR039164">
    <property type="entry name" value="UBR1-like"/>
</dbReference>
<evidence type="ECO:0000313" key="10">
    <source>
        <dbReference type="EMBL" id="JAP94884.1"/>
    </source>
</evidence>
<evidence type="ECO:0000259" key="9">
    <source>
        <dbReference type="PROSITE" id="PS51157"/>
    </source>
</evidence>
<feature type="region of interest" description="Disordered" evidence="7">
    <location>
        <begin position="1074"/>
        <end position="1109"/>
    </location>
</feature>
<evidence type="ECO:0000259" key="8">
    <source>
        <dbReference type="PROSITE" id="PS50089"/>
    </source>
</evidence>
<dbReference type="Gene3D" id="2.10.110.30">
    <property type="match status" value="1"/>
</dbReference>
<feature type="non-terminal residue" evidence="10">
    <location>
        <position position="1"/>
    </location>
</feature>
<dbReference type="GO" id="GO:0061630">
    <property type="term" value="F:ubiquitin protein ligase activity"/>
    <property type="evidence" value="ECO:0007669"/>
    <property type="project" value="UniProtKB-UniRule"/>
</dbReference>
<dbReference type="GO" id="GO:0008270">
    <property type="term" value="F:zinc ion binding"/>
    <property type="evidence" value="ECO:0007669"/>
    <property type="project" value="UniProtKB-UniRule"/>
</dbReference>
<dbReference type="SMART" id="SM00396">
    <property type="entry name" value="ZnF_UBR1"/>
    <property type="match status" value="1"/>
</dbReference>
<dbReference type="AlphaFoldDB" id="A0A146KG72"/>
<dbReference type="PANTHER" id="PTHR21497:SF24">
    <property type="entry name" value="E3 UBIQUITIN-PROTEIN LIGASE UBR1"/>
    <property type="match status" value="1"/>
</dbReference>
<protein>
    <recommendedName>
        <fullName evidence="6">E3 ubiquitin-protein ligase</fullName>
        <ecNumber evidence="6">2.3.2.27</ecNumber>
    </recommendedName>
</protein>
<dbReference type="PROSITE" id="PS51157">
    <property type="entry name" value="ZF_UBR"/>
    <property type="match status" value="1"/>
</dbReference>
<dbReference type="InterPro" id="IPR003126">
    <property type="entry name" value="Znf_UBR"/>
</dbReference>
<accession>A0A146KG72</accession>
<dbReference type="GO" id="GO:0071596">
    <property type="term" value="P:ubiquitin-dependent protein catabolic process via the N-end rule pathway"/>
    <property type="evidence" value="ECO:0007669"/>
    <property type="project" value="UniProtKB-UniRule"/>
</dbReference>
<sequence>FFNINYSLPHLMIHNQKIDYDFIEKIASIKIKRQQCGKNLNGKDITYTCMTCSCDVTTVYCSDCFHATEHDGHFYTIKNTSYGQCDCGNTAAFSSDSCCPQHKSKLIKYFDQLQKNDVQKLFLQMDVIISQIHSNQCDEHVMDLIEQSDVLLRAAAIVTLNNQDFIQRLDYFVDNCDDLEKLLLTKEKHVPKQDSYFGLACKNKEPNNQFDRFYGEIIPSDFLFKVGCMRQLGYYIKDVLKGNEAIARNLIQSINEPLGLYYNWGFLDDVSDALLELVENYDGNHQKFSDAIQQIQGLGWLKCYTSWHWCFYHSQKFMANMVRIQFILTNKYNSDPDYAYEYRHELSDVIDNGIILFNAFFSHKMWHNILTLNEQVDIDKLCQGHIQTESVDPSLIGQQSYQHMLKQIKLMMDVFIVEEAKYNAKFAMQPVAFLQQFIIDVAIEFKLDLLKLIKEICEYCQLQLTPTELIMKLVRPIVTQNIWYLYVENNLEFARNRQDFGNIMTHFDRFPQFKFLYFQSINIVSSLLLIDEAAVLDVITDVMNMNPFNQNEIIMLDYISMLAFMPDTHDRNQFVKYCFSVQSFQDFSIKEIIQKGYSDITSPSAALKALYKIFQQIPSSQPFESDQMKFDGYQWFEPVMFLGTIEKRIEEFSKQLNKSYIPEAALNFTDNKVLNKLSKENTIQMCNNILVKYQDQQYGVGKAILACRILKSQQQSVDNYQFRNAELCAFQSKASTAQLIAPKIDMKQRFQQLKNKQTSDQPSQLLPEKVVSQVEERDECIICHEQILGDFAVPFNISKSSITSNYCYQLCFHKYHAECLAKNRTKQCSLCGFKYIDILSKSEVGRVEVVLRSSLEMIEQMKLKDCQFSRQEISKQQGKINFLMQNFRVNMPQLKEDEKPAQKQFIEYKFPQNTQQIVKNLLQSQCKQCNMPCDLKSTQDTVICLRCSHVFHFKCCREKNKFYCPECDFKYCFHVSSMTVFHSPENIYPAPYKNKSGQYQLNIFMDENIFQEQLIDDIQCAMISGGQNLISQTVSNKIFMQMDPRLEGLFRLLEQQGMSPDDIQNFIRFHVQQGQDGDDQDLLSDEEPLLEDENGEEDNEQTNSSDDMY</sequence>
<feature type="domain" description="RING-type" evidence="8">
    <location>
        <begin position="926"/>
        <end position="968"/>
    </location>
</feature>
<dbReference type="CDD" id="cd15489">
    <property type="entry name" value="PHD_SF"/>
    <property type="match status" value="1"/>
</dbReference>
<evidence type="ECO:0000256" key="4">
    <source>
        <dbReference type="PROSITE-ProRule" id="PRU00175"/>
    </source>
</evidence>
<keyword evidence="6" id="KW-0833">Ubl conjugation pathway</keyword>
<dbReference type="SUPFAM" id="SSF57850">
    <property type="entry name" value="RING/U-box"/>
    <property type="match status" value="1"/>
</dbReference>
<keyword evidence="3 6" id="KW-0862">Zinc</keyword>
<feature type="zinc finger region" description="UBR-type" evidence="5">
    <location>
        <begin position="34"/>
        <end position="104"/>
    </location>
</feature>
<evidence type="ECO:0000256" key="6">
    <source>
        <dbReference type="RuleBase" id="RU366018"/>
    </source>
</evidence>
<comment type="catalytic activity">
    <reaction evidence="6">
        <text>S-ubiquitinyl-[E2 ubiquitin-conjugating enzyme]-L-cysteine + [acceptor protein]-L-lysine = [E2 ubiquitin-conjugating enzyme]-L-cysteine + N(6)-ubiquitinyl-[acceptor protein]-L-lysine.</text>
        <dbReference type="EC" id="2.3.2.27"/>
    </reaction>
</comment>
<evidence type="ECO:0000256" key="5">
    <source>
        <dbReference type="PROSITE-ProRule" id="PRU00508"/>
    </source>
</evidence>
<gene>
    <name evidence="10" type="ORF">TPC1_12304</name>
</gene>
<organism evidence="10">
    <name type="scientific">Trepomonas sp. PC1</name>
    <dbReference type="NCBI Taxonomy" id="1076344"/>
    <lineage>
        <taxon>Eukaryota</taxon>
        <taxon>Metamonada</taxon>
        <taxon>Diplomonadida</taxon>
        <taxon>Hexamitidae</taxon>
        <taxon>Hexamitinae</taxon>
        <taxon>Trepomonas</taxon>
    </lineage>
</organism>
<dbReference type="InterPro" id="IPR009030">
    <property type="entry name" value="Growth_fac_rcpt_cys_sf"/>
</dbReference>
<keyword evidence="1 6" id="KW-0479">Metal-binding</keyword>
<feature type="compositionally biased region" description="Acidic residues" evidence="7">
    <location>
        <begin position="1076"/>
        <end position="1100"/>
    </location>
</feature>
<evidence type="ECO:0000256" key="7">
    <source>
        <dbReference type="SAM" id="MobiDB-lite"/>
    </source>
</evidence>
<dbReference type="Pfam" id="PF02207">
    <property type="entry name" value="zf-UBR"/>
    <property type="match status" value="1"/>
</dbReference>
<evidence type="ECO:0000256" key="3">
    <source>
        <dbReference type="ARBA" id="ARBA00022833"/>
    </source>
</evidence>
<dbReference type="SUPFAM" id="SSF57184">
    <property type="entry name" value="Growth factor receptor domain"/>
    <property type="match status" value="1"/>
</dbReference>
<dbReference type="GO" id="GO:0005737">
    <property type="term" value="C:cytoplasm"/>
    <property type="evidence" value="ECO:0007669"/>
    <property type="project" value="TreeGrafter"/>
</dbReference>
<dbReference type="SMART" id="SM00184">
    <property type="entry name" value="RING"/>
    <property type="match status" value="2"/>
</dbReference>
<comment type="similarity">
    <text evidence="6">Belongs to the E3 ubiquitin-protein ligase UBR1-like family.</text>
</comment>
<comment type="pathway">
    <text evidence="6">Protein modification; protein ubiquitination.</text>
</comment>
<feature type="domain" description="UBR-type" evidence="9">
    <location>
        <begin position="34"/>
        <end position="104"/>
    </location>
</feature>
<comment type="function">
    <text evidence="6">Ubiquitin ligase protein which is a component of the N-end rule pathway. Recognizes and binds to proteins bearing specific N-terminal residues that are destabilizing according to the N-end rule, leading to their ubiquitination and subsequent degradation.</text>
</comment>
<dbReference type="PROSITE" id="PS50089">
    <property type="entry name" value="ZF_RING_2"/>
    <property type="match status" value="1"/>
</dbReference>
<keyword evidence="2 4" id="KW-0863">Zinc-finger</keyword>
<dbReference type="PANTHER" id="PTHR21497">
    <property type="entry name" value="UBIQUITIN LIGASE E3 ALPHA-RELATED"/>
    <property type="match status" value="1"/>
</dbReference>
<keyword evidence="6" id="KW-0808">Transferase</keyword>
<evidence type="ECO:0000256" key="1">
    <source>
        <dbReference type="ARBA" id="ARBA00022723"/>
    </source>
</evidence>
<evidence type="ECO:0000256" key="2">
    <source>
        <dbReference type="ARBA" id="ARBA00022771"/>
    </source>
</evidence>
<proteinExistence type="inferred from homology"/>
<dbReference type="GO" id="GO:0016567">
    <property type="term" value="P:protein ubiquitination"/>
    <property type="evidence" value="ECO:0007669"/>
    <property type="project" value="UniProtKB-UniRule"/>
</dbReference>
<dbReference type="EC" id="2.3.2.27" evidence="6"/>